<comment type="caution">
    <text evidence="1">The sequence shown here is derived from an EMBL/GenBank/DDBJ whole genome shotgun (WGS) entry which is preliminary data.</text>
</comment>
<dbReference type="AlphaFoldDB" id="A0A926NKI6"/>
<dbReference type="RefSeq" id="WP_191156260.1">
    <property type="nucleotide sequence ID" value="NZ_JACXAI010000004.1"/>
</dbReference>
<organism evidence="1 2">
    <name type="scientific">Metabacillus arenae</name>
    <dbReference type="NCBI Taxonomy" id="2771434"/>
    <lineage>
        <taxon>Bacteria</taxon>
        <taxon>Bacillati</taxon>
        <taxon>Bacillota</taxon>
        <taxon>Bacilli</taxon>
        <taxon>Bacillales</taxon>
        <taxon>Bacillaceae</taxon>
        <taxon>Metabacillus</taxon>
    </lineage>
</organism>
<proteinExistence type="predicted"/>
<evidence type="ECO:0000313" key="2">
    <source>
        <dbReference type="Proteomes" id="UP000626844"/>
    </source>
</evidence>
<dbReference type="EMBL" id="JACXAI010000004">
    <property type="protein sequence ID" value="MBD1379521.1"/>
    <property type="molecule type" value="Genomic_DNA"/>
</dbReference>
<accession>A0A926NKI6</accession>
<keyword evidence="2" id="KW-1185">Reference proteome</keyword>
<gene>
    <name evidence="1" type="ORF">IC621_04700</name>
</gene>
<sequence>MDEKLFKPITEATYLTTENAWRYRTILRYFYEQHERMRQYLFPEEVIEYLNTFEAFQSYTEEMLQHDLEQLVKWKNLIARQETGKVKTIEEFKKKRFRYQCSPYTVEIERMVKSLEKLGDSFGGSLERTLFERLYETLRKCNTLITQTQEPSDEEVFRVWEDVFDYFRKLIQNSADYIAYINSENIEERMMTEAFLAYKDAFTEYLRDFIISLQQTSLNIEFLLQNMDQDLLKKMIGKVIKHQLKIPRLEDVALDPKRLMEEHLQSWDSLKTWFLGKDGHLSELEMLQDKTNETIRRMTRFAQRLGEKHHNLRSRKTDYLHLAGWFSTFDELDEAHKLSSVVFGVFHTKHIFAGVKKSEDIYVDIWDEVPTTLSVKPRIRQYREKTKPSALADHKLEKEMMLNEYLTKKEQEQKILQQLMTGNKIIFNELPEIEGSTRKTLLAWLGKALGNKNQIAKIETGKKIKVVRVDSSTITLRSKDGELQMPNFEIEFLDKE</sequence>
<protein>
    <submittedName>
        <fullName evidence="1">TIGR02677 family protein</fullName>
    </submittedName>
</protein>
<evidence type="ECO:0000313" key="1">
    <source>
        <dbReference type="EMBL" id="MBD1379521.1"/>
    </source>
</evidence>
<dbReference type="Proteomes" id="UP000626844">
    <property type="component" value="Unassembled WGS sequence"/>
</dbReference>
<name>A0A926NKI6_9BACI</name>
<dbReference type="NCBIfam" id="TIGR02677">
    <property type="entry name" value="TIGR02677 family protein"/>
    <property type="match status" value="1"/>
</dbReference>
<reference evidence="1" key="1">
    <citation type="submission" date="2020-09" db="EMBL/GenBank/DDBJ databases">
        <title>A novel bacterium of genus Bacillus, isolated from South China Sea.</title>
        <authorList>
            <person name="Huang H."/>
            <person name="Mo K."/>
            <person name="Hu Y."/>
        </authorList>
    </citation>
    <scope>NUCLEOTIDE SEQUENCE</scope>
    <source>
        <strain evidence="1">IB182487</strain>
    </source>
</reference>
<dbReference type="Pfam" id="PF09660">
    <property type="entry name" value="DUF2397"/>
    <property type="match status" value="1"/>
</dbReference>
<dbReference type="InterPro" id="IPR013493">
    <property type="entry name" value="CHP02677"/>
</dbReference>